<dbReference type="InterPro" id="IPR015793">
    <property type="entry name" value="Pyrv_Knase_brl"/>
</dbReference>
<dbReference type="GO" id="GO:0004743">
    <property type="term" value="F:pyruvate kinase activity"/>
    <property type="evidence" value="ECO:0007669"/>
    <property type="project" value="InterPro"/>
</dbReference>
<dbReference type="Pfam" id="PF10250">
    <property type="entry name" value="O-FucT"/>
    <property type="match status" value="1"/>
</dbReference>
<keyword evidence="6 17" id="KW-0808">Transferase</keyword>
<keyword evidence="7 15" id="KW-0812">Transmembrane</keyword>
<evidence type="ECO:0000256" key="8">
    <source>
        <dbReference type="ARBA" id="ARBA00022968"/>
    </source>
</evidence>
<evidence type="ECO:0000256" key="12">
    <source>
        <dbReference type="ARBA" id="ARBA00023253"/>
    </source>
</evidence>
<dbReference type="Gene3D" id="2.60.120.330">
    <property type="entry name" value="B-lactam Antibiotic, Isopenicillin N Synthase, Chain"/>
    <property type="match status" value="1"/>
</dbReference>
<proteinExistence type="inferred from homology"/>
<dbReference type="GO" id="GO:0006004">
    <property type="term" value="P:fucose metabolic process"/>
    <property type="evidence" value="ECO:0007669"/>
    <property type="project" value="UniProtKB-KW"/>
</dbReference>
<evidence type="ECO:0000256" key="2">
    <source>
        <dbReference type="ARBA" id="ARBA00004651"/>
    </source>
</evidence>
<evidence type="ECO:0000256" key="1">
    <source>
        <dbReference type="ARBA" id="ARBA00004606"/>
    </source>
</evidence>
<name>A0A0B2PLV3_GLYSO</name>
<evidence type="ECO:0000256" key="15">
    <source>
        <dbReference type="SAM" id="Phobius"/>
    </source>
</evidence>
<dbReference type="GO" id="GO:0005769">
    <property type="term" value="C:early endosome"/>
    <property type="evidence" value="ECO:0007669"/>
    <property type="project" value="UniProtKB-SubCell"/>
</dbReference>
<evidence type="ECO:0000256" key="9">
    <source>
        <dbReference type="ARBA" id="ARBA00022989"/>
    </source>
</evidence>
<protein>
    <recommendedName>
        <fullName evidence="14">O-fucosyltransferase family protein</fullName>
    </recommendedName>
</protein>
<keyword evidence="12" id="KW-0294">Fucose metabolism</keyword>
<evidence type="ECO:0000256" key="3">
    <source>
        <dbReference type="ARBA" id="ARBA00004881"/>
    </source>
</evidence>
<feature type="transmembrane region" description="Helical" evidence="15">
    <location>
        <begin position="138"/>
        <end position="156"/>
    </location>
</feature>
<evidence type="ECO:0000256" key="6">
    <source>
        <dbReference type="ARBA" id="ARBA00022679"/>
    </source>
</evidence>
<feature type="transmembrane region" description="Helical" evidence="15">
    <location>
        <begin position="71"/>
        <end position="91"/>
    </location>
</feature>
<comment type="subcellular location">
    <subcellularLocation>
        <location evidence="2">Cell membrane</location>
        <topology evidence="2">Multi-pass membrane protein</topology>
    </subcellularLocation>
    <subcellularLocation>
        <location evidence="1">Membrane</location>
        <topology evidence="1">Single-pass type II membrane protein</topology>
    </subcellularLocation>
</comment>
<keyword evidence="11" id="KW-0325">Glycoprotein</keyword>
<dbReference type="PANTHER" id="PTHR31741:SF3">
    <property type="entry name" value="O-FUCOSYLTRANSFERASE FAMILY PROTEIN"/>
    <property type="match status" value="1"/>
</dbReference>
<reference evidence="17" key="1">
    <citation type="submission" date="2014-07" db="EMBL/GenBank/DDBJ databases">
        <title>Identification of a novel salt tolerance gene in wild soybean by whole-genome sequencing.</title>
        <authorList>
            <person name="Lam H.-M."/>
            <person name="Qi X."/>
            <person name="Li M.-W."/>
            <person name="Liu X."/>
            <person name="Xie M."/>
            <person name="Ni M."/>
            <person name="Xu X."/>
        </authorList>
    </citation>
    <scope>NUCLEOTIDE SEQUENCE [LARGE SCALE GENOMIC DNA]</scope>
    <source>
        <tissue evidence="17">Root</tissue>
    </source>
</reference>
<dbReference type="InterPro" id="IPR027443">
    <property type="entry name" value="IPNS-like_sf"/>
</dbReference>
<comment type="similarity">
    <text evidence="4">Belongs to the glycosyltransferase GT106 family.</text>
</comment>
<dbReference type="AlphaFoldDB" id="A0A0B2PLV3"/>
<keyword evidence="5" id="KW-0328">Glycosyltransferase</keyword>
<evidence type="ECO:0000256" key="7">
    <source>
        <dbReference type="ARBA" id="ARBA00022692"/>
    </source>
</evidence>
<dbReference type="Pfam" id="PF00224">
    <property type="entry name" value="PK"/>
    <property type="match status" value="1"/>
</dbReference>
<comment type="pathway">
    <text evidence="3">Glycan metabolism.</text>
</comment>
<dbReference type="GO" id="GO:0000287">
    <property type="term" value="F:magnesium ion binding"/>
    <property type="evidence" value="ECO:0007669"/>
    <property type="project" value="InterPro"/>
</dbReference>
<dbReference type="GO" id="GO:0015095">
    <property type="term" value="F:magnesium ion transmembrane transporter activity"/>
    <property type="evidence" value="ECO:0007669"/>
    <property type="project" value="InterPro"/>
</dbReference>
<dbReference type="Pfam" id="PF05653">
    <property type="entry name" value="Mg_trans_NIPA"/>
    <property type="match status" value="1"/>
</dbReference>
<evidence type="ECO:0000256" key="14">
    <source>
        <dbReference type="ARBA" id="ARBA00030350"/>
    </source>
</evidence>
<dbReference type="GO" id="GO:0016757">
    <property type="term" value="F:glycosyltransferase activity"/>
    <property type="evidence" value="ECO:0007669"/>
    <property type="project" value="UniProtKB-KW"/>
</dbReference>
<gene>
    <name evidence="17" type="ORF">glysoja_049135</name>
</gene>
<evidence type="ECO:0000259" key="16">
    <source>
        <dbReference type="Pfam" id="PF00224"/>
    </source>
</evidence>
<keyword evidence="13" id="KW-0119">Carbohydrate metabolism</keyword>
<dbReference type="Proteomes" id="UP000053555">
    <property type="component" value="Unassembled WGS sequence"/>
</dbReference>
<feature type="domain" description="Pyruvate kinase barrel" evidence="16">
    <location>
        <begin position="1"/>
        <end position="41"/>
    </location>
</feature>
<dbReference type="Gene3D" id="3.20.20.60">
    <property type="entry name" value="Phosphoenolpyruvate-binding domains"/>
    <property type="match status" value="1"/>
</dbReference>
<dbReference type="InterPro" id="IPR008521">
    <property type="entry name" value="Mg_trans_NIPA"/>
</dbReference>
<keyword evidence="9 15" id="KW-1133">Transmembrane helix</keyword>
<dbReference type="InterPro" id="IPR019378">
    <property type="entry name" value="GDP-Fuc_O-FucTrfase"/>
</dbReference>
<evidence type="ECO:0000313" key="17">
    <source>
        <dbReference type="EMBL" id="KHN10351.1"/>
    </source>
</evidence>
<keyword evidence="10 15" id="KW-0472">Membrane</keyword>
<dbReference type="GO" id="GO:0030955">
    <property type="term" value="F:potassium ion binding"/>
    <property type="evidence" value="ECO:0007669"/>
    <property type="project" value="InterPro"/>
</dbReference>
<evidence type="ECO:0000256" key="11">
    <source>
        <dbReference type="ARBA" id="ARBA00023180"/>
    </source>
</evidence>
<evidence type="ECO:0000256" key="10">
    <source>
        <dbReference type="ARBA" id="ARBA00023136"/>
    </source>
</evidence>
<dbReference type="InterPro" id="IPR015813">
    <property type="entry name" value="Pyrv/PenolPyrv_kinase-like_dom"/>
</dbReference>
<evidence type="ECO:0000256" key="13">
    <source>
        <dbReference type="ARBA" id="ARBA00023277"/>
    </source>
</evidence>
<accession>A0A0B2PLV3</accession>
<feature type="transmembrane region" description="Helical" evidence="15">
    <location>
        <begin position="111"/>
        <end position="131"/>
    </location>
</feature>
<dbReference type="SUPFAM" id="SSF51621">
    <property type="entry name" value="Phosphoenolpyruvate/pyruvate domain"/>
    <property type="match status" value="1"/>
</dbReference>
<dbReference type="PANTHER" id="PTHR31741">
    <property type="entry name" value="OS02G0726500 PROTEIN-RELATED"/>
    <property type="match status" value="1"/>
</dbReference>
<keyword evidence="8" id="KW-0735">Signal-anchor</keyword>
<dbReference type="InterPro" id="IPR040442">
    <property type="entry name" value="Pyrv_kinase-like_dom_sf"/>
</dbReference>
<sequence length="457" mass="50413">MNVARFNFSHGTHDYHQETLNNLKTAMHNTGILCVVMLDTKVGSDVVNVRKVLGPHAKNIHLMSKEKLQKMGMLGCLLCIVGSTVIVLHAPEEKSLSSVQEIWELAIQPAFLSYTASTIAVTLFLVLYCAPRYGQTNILVYTGICSIVGSLTFMSVKAVGIAVCGPSGRWYLADSGSVPGDLLLIIGKALTHATVGLCPAASYRASPDYFLSPNGGGRTSLAYRLMPQGNAILDCSLIAAAGHVIPQSYVRISVSQFMDDLVVEELIGNRWVYKNNGYLMVSCNGGLNQMRVAICDMVAIARYFNVTLIVPELDKTSFWADPSDFQDIFDVDHFIASFRDEVRILKELPPRLNMKVERGFLYTMPPISCLISYYKDQCLALLSFKRLAKILLKHKHLDNEGKLELLHMMSNDFQENDRSHPAQAVAAQKRTLLYNHGGCTSSVPSPGLKSYFVSFGT</sequence>
<evidence type="ECO:0000256" key="5">
    <source>
        <dbReference type="ARBA" id="ARBA00022676"/>
    </source>
</evidence>
<evidence type="ECO:0000256" key="4">
    <source>
        <dbReference type="ARBA" id="ARBA00007737"/>
    </source>
</evidence>
<dbReference type="GO" id="GO:0016020">
    <property type="term" value="C:membrane"/>
    <property type="evidence" value="ECO:0007669"/>
    <property type="project" value="UniProtKB-SubCell"/>
</dbReference>
<dbReference type="EMBL" id="KN664631">
    <property type="protein sequence ID" value="KHN10351.1"/>
    <property type="molecule type" value="Genomic_DNA"/>
</dbReference>
<organism evidence="17">
    <name type="scientific">Glycine soja</name>
    <name type="common">Wild soybean</name>
    <dbReference type="NCBI Taxonomy" id="3848"/>
    <lineage>
        <taxon>Eukaryota</taxon>
        <taxon>Viridiplantae</taxon>
        <taxon>Streptophyta</taxon>
        <taxon>Embryophyta</taxon>
        <taxon>Tracheophyta</taxon>
        <taxon>Spermatophyta</taxon>
        <taxon>Magnoliopsida</taxon>
        <taxon>eudicotyledons</taxon>
        <taxon>Gunneridae</taxon>
        <taxon>Pentapetalae</taxon>
        <taxon>rosids</taxon>
        <taxon>fabids</taxon>
        <taxon>Fabales</taxon>
        <taxon>Fabaceae</taxon>
        <taxon>Papilionoideae</taxon>
        <taxon>50 kb inversion clade</taxon>
        <taxon>NPAAA clade</taxon>
        <taxon>indigoferoid/millettioid clade</taxon>
        <taxon>Phaseoleae</taxon>
        <taxon>Glycine</taxon>
        <taxon>Glycine subgen. Soja</taxon>
    </lineage>
</organism>